<dbReference type="EMBL" id="SJPG01000001">
    <property type="protein sequence ID" value="TWT59375.1"/>
    <property type="molecule type" value="Genomic_DNA"/>
</dbReference>
<dbReference type="PANTHER" id="PTHR46112">
    <property type="entry name" value="AMINOPEPTIDASE"/>
    <property type="match status" value="1"/>
</dbReference>
<dbReference type="GO" id="GO:0016787">
    <property type="term" value="F:hydrolase activity"/>
    <property type="evidence" value="ECO:0007669"/>
    <property type="project" value="UniProtKB-KW"/>
</dbReference>
<comment type="caution">
    <text evidence="3">The sequence shown here is derived from an EMBL/GenBank/DDBJ whole genome shotgun (WGS) entry which is preliminary data.</text>
</comment>
<evidence type="ECO:0000313" key="3">
    <source>
        <dbReference type="EMBL" id="TWT59375.1"/>
    </source>
</evidence>
<proteinExistence type="predicted"/>
<dbReference type="InterPro" id="IPR029149">
    <property type="entry name" value="Creatin/AminoP/Spt16_N"/>
</dbReference>
<dbReference type="Gene3D" id="3.40.350.10">
    <property type="entry name" value="Creatinase/prolidase N-terminal domain"/>
    <property type="match status" value="1"/>
</dbReference>
<dbReference type="Pfam" id="PF01321">
    <property type="entry name" value="Creatinase_N"/>
    <property type="match status" value="1"/>
</dbReference>
<protein>
    <submittedName>
        <fullName evidence="3">Putative peptidase</fullName>
        <ecNumber evidence="3">3.4.-.-</ecNumber>
    </submittedName>
</protein>
<dbReference type="SUPFAM" id="SSF53092">
    <property type="entry name" value="Creatinase/prolidase N-terminal domain"/>
    <property type="match status" value="1"/>
</dbReference>
<feature type="domain" description="Peptidase M24" evidence="1">
    <location>
        <begin position="145"/>
        <end position="348"/>
    </location>
</feature>
<evidence type="ECO:0000259" key="1">
    <source>
        <dbReference type="Pfam" id="PF00557"/>
    </source>
</evidence>
<reference evidence="3 4" key="1">
    <citation type="submission" date="2019-02" db="EMBL/GenBank/DDBJ databases">
        <title>Deep-cultivation of Planctomycetes and their phenomic and genomic characterization uncovers novel biology.</title>
        <authorList>
            <person name="Wiegand S."/>
            <person name="Jogler M."/>
            <person name="Boedeker C."/>
            <person name="Pinto D."/>
            <person name="Vollmers J."/>
            <person name="Rivas-Marin E."/>
            <person name="Kohn T."/>
            <person name="Peeters S.H."/>
            <person name="Heuer A."/>
            <person name="Rast P."/>
            <person name="Oberbeckmann S."/>
            <person name="Bunk B."/>
            <person name="Jeske O."/>
            <person name="Meyerdierks A."/>
            <person name="Storesund J.E."/>
            <person name="Kallscheuer N."/>
            <person name="Luecker S."/>
            <person name="Lage O.M."/>
            <person name="Pohl T."/>
            <person name="Merkel B.J."/>
            <person name="Hornburger P."/>
            <person name="Mueller R.-W."/>
            <person name="Bruemmer F."/>
            <person name="Labrenz M."/>
            <person name="Spormann A.M."/>
            <person name="Op Den Camp H."/>
            <person name="Overmann J."/>
            <person name="Amann R."/>
            <person name="Jetten M.S.M."/>
            <person name="Mascher T."/>
            <person name="Medema M.H."/>
            <person name="Devos D.P."/>
            <person name="Kaster A.-K."/>
            <person name="Ovreas L."/>
            <person name="Rohde M."/>
            <person name="Galperin M.Y."/>
            <person name="Jogler C."/>
        </authorList>
    </citation>
    <scope>NUCLEOTIDE SEQUENCE [LARGE SCALE GENOMIC DNA]</scope>
    <source>
        <strain evidence="3 4">Pan54</strain>
    </source>
</reference>
<sequence>MIPQNRYSARREKLKRVLKKEKLPAFLVCNETNVSYLTGFSGDSSWFLIGKDFEILISDGRYTTQISEECPGIQAEIRPVNKTLLQTTAEVLKATKEPICGFESTAISYDAAGQLVEAVETPDLIPVKGLVEPLRAVKDADEIKQVREAVRQAEKGFEFLKSSLMLEMTELQAAFTLEEGMRRFGAIGAGFEIITAVGERAALPHARPGLTRCEESPFMLVDWGARTSTGYVSDLTRMIVTGSISSKLQRMYEVVKTALEESIQAIGPDVRASDVDRVARQVMENHGVAAKFNHGLGHGFGLQVHESVRMSPTSEDVFKPGMVVTVEPGLYFPGWGGIRIEDDVLITKGGCEVLSSLSRELEAHTVG</sequence>
<dbReference type="SUPFAM" id="SSF55920">
    <property type="entry name" value="Creatinase/aminopeptidase"/>
    <property type="match status" value="1"/>
</dbReference>
<dbReference type="PANTHER" id="PTHR46112:SF3">
    <property type="entry name" value="AMINOPEPTIDASE YPDF"/>
    <property type="match status" value="1"/>
</dbReference>
<feature type="domain" description="Creatinase N-terminal" evidence="2">
    <location>
        <begin position="10"/>
        <end position="137"/>
    </location>
</feature>
<accession>A0A5C5XB11</accession>
<dbReference type="OrthoDB" id="9806388at2"/>
<dbReference type="Pfam" id="PF00557">
    <property type="entry name" value="Peptidase_M24"/>
    <property type="match status" value="1"/>
</dbReference>
<dbReference type="InterPro" id="IPR000587">
    <property type="entry name" value="Creatinase_N"/>
</dbReference>
<dbReference type="Proteomes" id="UP000316095">
    <property type="component" value="Unassembled WGS sequence"/>
</dbReference>
<keyword evidence="4" id="KW-1185">Reference proteome</keyword>
<organism evidence="3 4">
    <name type="scientific">Rubinisphaera italica</name>
    <dbReference type="NCBI Taxonomy" id="2527969"/>
    <lineage>
        <taxon>Bacteria</taxon>
        <taxon>Pseudomonadati</taxon>
        <taxon>Planctomycetota</taxon>
        <taxon>Planctomycetia</taxon>
        <taxon>Planctomycetales</taxon>
        <taxon>Planctomycetaceae</taxon>
        <taxon>Rubinisphaera</taxon>
    </lineage>
</organism>
<keyword evidence="3" id="KW-0378">Hydrolase</keyword>
<gene>
    <name evidence="3" type="ORF">Pan54_00760</name>
</gene>
<evidence type="ECO:0000313" key="4">
    <source>
        <dbReference type="Proteomes" id="UP000316095"/>
    </source>
</evidence>
<dbReference type="InterPro" id="IPR036005">
    <property type="entry name" value="Creatinase/aminopeptidase-like"/>
</dbReference>
<dbReference type="InterPro" id="IPR000994">
    <property type="entry name" value="Pept_M24"/>
</dbReference>
<dbReference type="InterPro" id="IPR050659">
    <property type="entry name" value="Peptidase_M24B"/>
</dbReference>
<dbReference type="EC" id="3.4.-.-" evidence="3"/>
<name>A0A5C5XB11_9PLAN</name>
<dbReference type="RefSeq" id="WP_146501525.1">
    <property type="nucleotide sequence ID" value="NZ_SJPG01000001.1"/>
</dbReference>
<evidence type="ECO:0000259" key="2">
    <source>
        <dbReference type="Pfam" id="PF01321"/>
    </source>
</evidence>
<dbReference type="AlphaFoldDB" id="A0A5C5XB11"/>
<dbReference type="Gene3D" id="3.90.230.10">
    <property type="entry name" value="Creatinase/methionine aminopeptidase superfamily"/>
    <property type="match status" value="1"/>
</dbReference>